<dbReference type="EMBL" id="CP016170">
    <property type="protein sequence ID" value="ANN66294.1"/>
    <property type="molecule type" value="Genomic_DNA"/>
</dbReference>
<sequence>MPILHVHVLSGWPAGKKTSLLKGATQAVVDSLDAPLRSVRIMLHEIAPEHIIVGGEVGRQSVVFHVHMIAGRTEAQKNALYQALNAAACETLGVSGDEVRVLVDDVPNTDMGMANGVSAKASGR</sequence>
<evidence type="ECO:0000313" key="4">
    <source>
        <dbReference type="EMBL" id="ANN71374.1"/>
    </source>
</evidence>
<dbReference type="KEGG" id="bbro:BAU06_08320"/>
<dbReference type="AlphaFoldDB" id="A0A193FGP0"/>
<accession>A0A193FGP0</accession>
<protein>
    <submittedName>
        <fullName evidence="4">4-oxalocrotonate tautomerase</fullName>
    </submittedName>
</protein>
<dbReference type="RefSeq" id="WP_066346932.1">
    <property type="nucleotide sequence ID" value="NZ_CBCSFJ010000005.1"/>
</dbReference>
<dbReference type="Pfam" id="PF01361">
    <property type="entry name" value="Tautomerase"/>
    <property type="match status" value="2"/>
</dbReference>
<dbReference type="OrthoDB" id="8527422at2"/>
<keyword evidence="1" id="KW-0413">Isomerase</keyword>
<feature type="domain" description="4-oxalocrotonate tautomerase-like" evidence="2">
    <location>
        <begin position="2"/>
        <end position="57"/>
    </location>
</feature>
<dbReference type="GO" id="GO:0016853">
    <property type="term" value="F:isomerase activity"/>
    <property type="evidence" value="ECO:0007669"/>
    <property type="project" value="UniProtKB-KW"/>
</dbReference>
<proteinExistence type="predicted"/>
<evidence type="ECO:0000313" key="5">
    <source>
        <dbReference type="Proteomes" id="UP000091897"/>
    </source>
</evidence>
<evidence type="ECO:0000313" key="3">
    <source>
        <dbReference type="EMBL" id="ANN66294.1"/>
    </source>
</evidence>
<name>A0A193FGP0_9BORD</name>
<evidence type="ECO:0000259" key="2">
    <source>
        <dbReference type="Pfam" id="PF01361"/>
    </source>
</evidence>
<dbReference type="InterPro" id="IPR037479">
    <property type="entry name" value="Tauto_MSAD"/>
</dbReference>
<dbReference type="PANTHER" id="PTHR38460:SF1">
    <property type="entry name" value="TAUTOMERASE YOLI-RELATED"/>
    <property type="match status" value="1"/>
</dbReference>
<dbReference type="EMBL" id="CP016171">
    <property type="protein sequence ID" value="ANN71374.1"/>
    <property type="molecule type" value="Genomic_DNA"/>
</dbReference>
<keyword evidence="5" id="KW-1185">Reference proteome</keyword>
<dbReference type="STRING" id="463025.BAU08_08545"/>
<organism evidence="4 6">
    <name type="scientific">Bordetella bronchialis</name>
    <dbReference type="NCBI Taxonomy" id="463025"/>
    <lineage>
        <taxon>Bacteria</taxon>
        <taxon>Pseudomonadati</taxon>
        <taxon>Pseudomonadota</taxon>
        <taxon>Betaproteobacteria</taxon>
        <taxon>Burkholderiales</taxon>
        <taxon>Alcaligenaceae</taxon>
        <taxon>Bordetella</taxon>
    </lineage>
</organism>
<dbReference type="Gene3D" id="3.30.429.10">
    <property type="entry name" value="Macrophage Migration Inhibitory Factor"/>
    <property type="match status" value="2"/>
</dbReference>
<evidence type="ECO:0000313" key="6">
    <source>
        <dbReference type="Proteomes" id="UP000092213"/>
    </source>
</evidence>
<evidence type="ECO:0000256" key="1">
    <source>
        <dbReference type="ARBA" id="ARBA00023235"/>
    </source>
</evidence>
<gene>
    <name evidence="3" type="ORF">BAU06_08320</name>
    <name evidence="4" type="ORF">BAU08_08545</name>
</gene>
<dbReference type="Proteomes" id="UP000092213">
    <property type="component" value="Chromosome"/>
</dbReference>
<dbReference type="SUPFAM" id="SSF55331">
    <property type="entry name" value="Tautomerase/MIF"/>
    <property type="match status" value="1"/>
</dbReference>
<dbReference type="Proteomes" id="UP000091897">
    <property type="component" value="Chromosome"/>
</dbReference>
<feature type="domain" description="4-oxalocrotonate tautomerase-like" evidence="2">
    <location>
        <begin position="65"/>
        <end position="115"/>
    </location>
</feature>
<dbReference type="InterPro" id="IPR014347">
    <property type="entry name" value="Tautomerase/MIF_sf"/>
</dbReference>
<reference evidence="5 6" key="1">
    <citation type="submission" date="2016-06" db="EMBL/GenBank/DDBJ databases">
        <title>Complete genome sequences of Bordetella bronchialis and Bordetella flabilis.</title>
        <authorList>
            <person name="LiPuma J.J."/>
            <person name="Spilker T."/>
        </authorList>
    </citation>
    <scope>NUCLEOTIDE SEQUENCE [LARGE SCALE GENOMIC DNA]</scope>
    <source>
        <strain evidence="4 6">AU17976</strain>
        <strain evidence="3 5">AU3182</strain>
    </source>
</reference>
<dbReference type="PANTHER" id="PTHR38460">
    <property type="entry name" value="TAUTOMERASE YOLI-RELATED"/>
    <property type="match status" value="1"/>
</dbReference>
<dbReference type="InterPro" id="IPR004370">
    <property type="entry name" value="4-OT-like_dom"/>
</dbReference>